<organism evidence="3 4">
    <name type="scientific">Candidatus Daviesbacteria bacterium RIFCSPHIGHO2_02_FULL_41_10</name>
    <dbReference type="NCBI Taxonomy" id="1797774"/>
    <lineage>
        <taxon>Bacteria</taxon>
        <taxon>Candidatus Daviesiibacteriota</taxon>
    </lineage>
</organism>
<feature type="domain" description="Methyltransferase putative zinc binding" evidence="1">
    <location>
        <begin position="12"/>
        <end position="73"/>
    </location>
</feature>
<dbReference type="Pfam" id="PF13489">
    <property type="entry name" value="Methyltransf_23"/>
    <property type="match status" value="1"/>
</dbReference>
<evidence type="ECO:0000313" key="3">
    <source>
        <dbReference type="EMBL" id="OGE33568.1"/>
    </source>
</evidence>
<evidence type="ECO:0000259" key="2">
    <source>
        <dbReference type="Pfam" id="PF08484"/>
    </source>
</evidence>
<dbReference type="InterPro" id="IPR029063">
    <property type="entry name" value="SAM-dependent_MTases_sf"/>
</dbReference>
<dbReference type="Gene3D" id="3.40.50.720">
    <property type="entry name" value="NAD(P)-binding Rossmann-like Domain"/>
    <property type="match status" value="1"/>
</dbReference>
<evidence type="ECO:0008006" key="5">
    <source>
        <dbReference type="Google" id="ProtNLM"/>
    </source>
</evidence>
<dbReference type="Pfam" id="PF08421">
    <property type="entry name" value="Methyltransf_13"/>
    <property type="match status" value="1"/>
</dbReference>
<dbReference type="AlphaFoldDB" id="A0A1F5JY68"/>
<comment type="caution">
    <text evidence="3">The sequence shown here is derived from an EMBL/GenBank/DDBJ whole genome shotgun (WGS) entry which is preliminary data.</text>
</comment>
<dbReference type="Gene3D" id="6.20.50.110">
    <property type="entry name" value="Methyltransferase, zinc-binding domain"/>
    <property type="match status" value="1"/>
</dbReference>
<dbReference type="InterPro" id="IPR013630">
    <property type="entry name" value="Methyltransf_Zn-bd_dom_put"/>
</dbReference>
<dbReference type="InterPro" id="IPR013691">
    <property type="entry name" value="MeTrfase_14"/>
</dbReference>
<accession>A0A1F5JY68</accession>
<dbReference type="Pfam" id="PF08484">
    <property type="entry name" value="Methyltransf_14"/>
    <property type="match status" value="1"/>
</dbReference>
<evidence type="ECO:0000313" key="4">
    <source>
        <dbReference type="Proteomes" id="UP000177258"/>
    </source>
</evidence>
<dbReference type="InterPro" id="IPR038576">
    <property type="entry name" value="Methyltransf_Zn-bd_dom_put_sf"/>
</dbReference>
<sequence>MSKKEVFRLDVCRACDSRNLLLFLQLGPTPAPNGFLKAHHRHQAEKFYPLDVCFCQDCGLVQLAHVVSPHIMFKNYVYIPSTSETMRNHFAGLSSDAIKKTKAKENELVVDIGSNDGTLLKSFKSHGMKILGVDPAENLVKKANQAGVNTMCALFTNKLAKEIKRKYGKAKIITGTNVVAHVHDLNDFLEGINTLLSDEGLFICEFPYLIALLEGIEFDTIYQEHLSYFSISPFNKLLKKHKLVLVDVQRLPVHGGSVRVFVSKKSLPQSIRVKNLLKLEEKKKILKPETYLKFRKKVDKVRHELVQLLWTLRMKNKSIVGYGASAKGNIILNYCRIGPETLDYVVDSISYKQGKFTPGMHIPIFPEQKLLDDQPDYTLLLAWNFADEIIKKQTEYRKRGGKFILALPKLTIV</sequence>
<dbReference type="PANTHER" id="PTHR43861">
    <property type="entry name" value="TRANS-ACONITATE 2-METHYLTRANSFERASE-RELATED"/>
    <property type="match status" value="1"/>
</dbReference>
<evidence type="ECO:0000259" key="1">
    <source>
        <dbReference type="Pfam" id="PF08421"/>
    </source>
</evidence>
<dbReference type="Proteomes" id="UP000177258">
    <property type="component" value="Unassembled WGS sequence"/>
</dbReference>
<dbReference type="Gene3D" id="6.10.250.3100">
    <property type="match status" value="1"/>
</dbReference>
<gene>
    <name evidence="3" type="ORF">A3D83_01190</name>
</gene>
<feature type="domain" description="C-methyltransferase" evidence="2">
    <location>
        <begin position="252"/>
        <end position="408"/>
    </location>
</feature>
<dbReference type="EMBL" id="MFDB01000008">
    <property type="protein sequence ID" value="OGE33568.1"/>
    <property type="molecule type" value="Genomic_DNA"/>
</dbReference>
<dbReference type="PANTHER" id="PTHR43861:SF5">
    <property type="entry name" value="BLL5978 PROTEIN"/>
    <property type="match status" value="1"/>
</dbReference>
<dbReference type="SUPFAM" id="SSF53335">
    <property type="entry name" value="S-adenosyl-L-methionine-dependent methyltransferases"/>
    <property type="match status" value="1"/>
</dbReference>
<dbReference type="Gene3D" id="3.40.50.150">
    <property type="entry name" value="Vaccinia Virus protein VP39"/>
    <property type="match status" value="1"/>
</dbReference>
<name>A0A1F5JY68_9BACT</name>
<proteinExistence type="predicted"/>
<protein>
    <recommendedName>
        <fullName evidence="5">Methyltransferase</fullName>
    </recommendedName>
</protein>
<reference evidence="3 4" key="1">
    <citation type="journal article" date="2016" name="Nat. Commun.">
        <title>Thousands of microbial genomes shed light on interconnected biogeochemical processes in an aquifer system.</title>
        <authorList>
            <person name="Anantharaman K."/>
            <person name="Brown C.T."/>
            <person name="Hug L.A."/>
            <person name="Sharon I."/>
            <person name="Castelle C.J."/>
            <person name="Probst A.J."/>
            <person name="Thomas B.C."/>
            <person name="Singh A."/>
            <person name="Wilkins M.J."/>
            <person name="Karaoz U."/>
            <person name="Brodie E.L."/>
            <person name="Williams K.H."/>
            <person name="Hubbard S.S."/>
            <person name="Banfield J.F."/>
        </authorList>
    </citation>
    <scope>NUCLEOTIDE SEQUENCE [LARGE SCALE GENOMIC DNA]</scope>
</reference>